<dbReference type="GO" id="GO:0006412">
    <property type="term" value="P:translation"/>
    <property type="evidence" value="ECO:0007669"/>
    <property type="project" value="InterPro"/>
</dbReference>
<feature type="non-terminal residue" evidence="7">
    <location>
        <position position="1"/>
    </location>
</feature>
<dbReference type="Gene3D" id="1.10.287.110">
    <property type="entry name" value="DnaJ domain"/>
    <property type="match status" value="1"/>
</dbReference>
<proteinExistence type="predicted"/>
<feature type="coiled-coil region" evidence="5">
    <location>
        <begin position="1193"/>
        <end position="1228"/>
    </location>
</feature>
<sequence length="1420" mass="158629">MESLSRPLNRRRLTNASSFSGKNAYDGVFSGHRRKHDGAPVAKVEEYGEIFSAGCSIPVLDLPTLEESCDVMDMEMWTRKPDYAVIFGGFCDQDIAICYEELLARDNARACAPSSASQSSQDLGDFSNQPLDVLKPFNMAYNKISQRSKDGSDGTTHVTQLPAVSGFTCFMDESASEPKKETKNQKSFKRKNIHPSVNSSKGDFRDKQTSKSAIESGRHQVESLTSDSLIKTSEVDLKPYPSKVSSPLATSELNKKTENQKSYTTNNTHPNMNSSKADLHEKQMSQSALESESTYGQDESLSGDTIITTFEVDLKPLPSKVSSSPASSQPNKETETQKSYVTNHIHSSVNSFSKGNFDEKQTSQSAVKSRSRYVQDESLFGDDIFKNFEVDLKPHPSKADLRSHPPIVSSPRAASATYFDNHKDYQKRSTATYGESPSTCFDEEHDVNSAAAVSAAALRKAIEKAQENIRIAKESVERKKGLGGFSSKSFKDSLKVKVKASNVKAGEDHKHESTVVFPDFMDYESLFGSKKVINELHGKIPDFGKKSDIPIRSPVELGESKILSSSKRAVGKTEFEAIENNTCEGSQKDIEKPNRFLVLDSCEKELGDTESNNLNVHQKLEDVKEIPGESDENVYEKKVCEESSGLFKINKQAYLEQEHDEKVASAVSQVEDEREVKEEEEEENEVYDVCEVEIIKNADIQTHNLSHKEDHKMEEKEHQKAEGTWKKLDNIQVPEIYENSSSYHDDAENSENVIGARQIVDGTAEACKVEQNDYNAESSPEIGEVSGSSSSGHDSQVEDTEASEKEKIENVSSNEAEDKVECEAKSNDSANFGLTDVDFVQNEYSIETNDLSQKEDNEIKEQENYKAEETWKKLERIQVPETYENSSNDDNDAEESESVIGASQVVDDTEDASKVGQNNKAESSKENDDVSSEVDQNDNKAESSPEIEEVSSCSSSGHDFQVEDLEALEMEMIENIFSDETEDSEGECDAKSDDLANCGLANVDFVQNNVRPESFSDKILGREIEIKEHKEREETVEEEDGNLQQSHEETPEFGIKTETETQDLDDKSNESEPSKTVEKMHNEEEREQERIKLAVERAIREARARAFAEVRQRVIADTQEKVTKASSDKTCVKSKRKAERAAVERATAEARQRALEKAISQKKISEPKIQVKEISETTSAINNTNTESALRSKAKLEKHNRIMERAAKALAEKEMRDLLALREQAERSRLAKNLDADIKRWSGGKEGNLRALLSTLQYILGADSGWQPVSLTEIITTSAVKKAYRKATLCVHPDKLQQRGASIQHKYICEKVTSDVSPNQPRWTCRKKDIHPEFYEDAKVYCSGEHVLTTGGTKKEYVVDVWSGNHPFYLGSRSANLIDADQVEKFRKKFGGDGGLDQFMQIPTLKGEIIIPPKRKAAGK</sequence>
<dbReference type="PRINTS" id="PR01249">
    <property type="entry name" value="RIBOSOMALL31"/>
</dbReference>
<evidence type="ECO:0000256" key="3">
    <source>
        <dbReference type="ARBA" id="ARBA00035270"/>
    </source>
</evidence>
<feature type="region of interest" description="Disordered" evidence="6">
    <location>
        <begin position="317"/>
        <end position="369"/>
    </location>
</feature>
<dbReference type="PANTHER" id="PTHR23172">
    <property type="entry name" value="AUXILIN/CYCLIN G-ASSOCIATED KINASE-RELATED"/>
    <property type="match status" value="1"/>
</dbReference>
<reference evidence="7" key="1">
    <citation type="submission" date="2022-06" db="EMBL/GenBank/DDBJ databases">
        <title>Uncovering the hologenomic basis of an extraordinary plant invasion.</title>
        <authorList>
            <person name="Bieker V.C."/>
            <person name="Martin M.D."/>
            <person name="Gilbert T."/>
            <person name="Hodgins K."/>
            <person name="Battlay P."/>
            <person name="Petersen B."/>
            <person name="Wilson J."/>
        </authorList>
    </citation>
    <scope>NUCLEOTIDE SEQUENCE</scope>
    <source>
        <strain evidence="7">AA19_3_7</strain>
        <tissue evidence="7">Leaf</tissue>
    </source>
</reference>
<evidence type="ECO:0000313" key="7">
    <source>
        <dbReference type="EMBL" id="KAI7743935.1"/>
    </source>
</evidence>
<feature type="region of interest" description="Disordered" evidence="6">
    <location>
        <begin position="708"/>
        <end position="728"/>
    </location>
</feature>
<dbReference type="GO" id="GO:0072318">
    <property type="term" value="P:clathrin coat disassembly"/>
    <property type="evidence" value="ECO:0007669"/>
    <property type="project" value="TreeGrafter"/>
</dbReference>
<keyword evidence="1" id="KW-0689">Ribosomal protein</keyword>
<gene>
    <name evidence="7" type="ORF">M8C21_006812</name>
</gene>
<dbReference type="GO" id="GO:0003735">
    <property type="term" value="F:structural constituent of ribosome"/>
    <property type="evidence" value="ECO:0007669"/>
    <property type="project" value="InterPro"/>
</dbReference>
<feature type="compositionally biased region" description="Polar residues" evidence="6">
    <location>
        <begin position="243"/>
        <end position="252"/>
    </location>
</feature>
<dbReference type="GO" id="GO:0030276">
    <property type="term" value="F:clathrin binding"/>
    <property type="evidence" value="ECO:0007669"/>
    <property type="project" value="TreeGrafter"/>
</dbReference>
<dbReference type="PANTHER" id="PTHR23172:SF70">
    <property type="entry name" value="DNAJ DOMAIN, CHAPERONE J-DOMAIN SUPERFAMILY"/>
    <property type="match status" value="1"/>
</dbReference>
<feature type="compositionally biased region" description="Polar residues" evidence="6">
    <location>
        <begin position="222"/>
        <end position="231"/>
    </location>
</feature>
<dbReference type="Proteomes" id="UP001206925">
    <property type="component" value="Unassembled WGS sequence"/>
</dbReference>
<evidence type="ECO:0000256" key="2">
    <source>
        <dbReference type="ARBA" id="ARBA00023274"/>
    </source>
</evidence>
<dbReference type="GO" id="GO:0005840">
    <property type="term" value="C:ribosome"/>
    <property type="evidence" value="ECO:0007669"/>
    <property type="project" value="UniProtKB-KW"/>
</dbReference>
<dbReference type="Gene3D" id="4.10.830.30">
    <property type="entry name" value="Ribosomal protein L31"/>
    <property type="match status" value="1"/>
</dbReference>
<evidence type="ECO:0000256" key="4">
    <source>
        <dbReference type="ARBA" id="ARBA00035529"/>
    </source>
</evidence>
<feature type="compositionally biased region" description="Low complexity" evidence="6">
    <location>
        <begin position="317"/>
        <end position="330"/>
    </location>
</feature>
<name>A0AAD5GIF8_AMBAR</name>
<evidence type="ECO:0000256" key="1">
    <source>
        <dbReference type="ARBA" id="ARBA00022980"/>
    </source>
</evidence>
<organism evidence="7 8">
    <name type="scientific">Ambrosia artemisiifolia</name>
    <name type="common">Common ragweed</name>
    <dbReference type="NCBI Taxonomy" id="4212"/>
    <lineage>
        <taxon>Eukaryota</taxon>
        <taxon>Viridiplantae</taxon>
        <taxon>Streptophyta</taxon>
        <taxon>Embryophyta</taxon>
        <taxon>Tracheophyta</taxon>
        <taxon>Spermatophyta</taxon>
        <taxon>Magnoliopsida</taxon>
        <taxon>eudicotyledons</taxon>
        <taxon>Gunneridae</taxon>
        <taxon>Pentapetalae</taxon>
        <taxon>asterids</taxon>
        <taxon>campanulids</taxon>
        <taxon>Asterales</taxon>
        <taxon>Asteraceae</taxon>
        <taxon>Asteroideae</taxon>
        <taxon>Heliantheae alliance</taxon>
        <taxon>Heliantheae</taxon>
        <taxon>Ambrosia</taxon>
    </lineage>
</organism>
<feature type="compositionally biased region" description="Basic and acidic residues" evidence="6">
    <location>
        <begin position="816"/>
        <end position="826"/>
    </location>
</feature>
<keyword evidence="5" id="KW-0175">Coiled coil</keyword>
<dbReference type="Pfam" id="PF01197">
    <property type="entry name" value="Ribosomal_L31"/>
    <property type="match status" value="1"/>
</dbReference>
<dbReference type="InterPro" id="IPR036869">
    <property type="entry name" value="J_dom_sf"/>
</dbReference>
<dbReference type="InterPro" id="IPR042105">
    <property type="entry name" value="Ribosomal_bL31_sf"/>
</dbReference>
<evidence type="ECO:0000313" key="8">
    <source>
        <dbReference type="Proteomes" id="UP001206925"/>
    </source>
</evidence>
<feature type="compositionally biased region" description="Low complexity" evidence="6">
    <location>
        <begin position="777"/>
        <end position="794"/>
    </location>
</feature>
<feature type="compositionally biased region" description="Basic and acidic residues" evidence="6">
    <location>
        <begin position="1046"/>
        <end position="1089"/>
    </location>
</feature>
<feature type="compositionally biased region" description="Acidic residues" evidence="6">
    <location>
        <begin position="887"/>
        <end position="897"/>
    </location>
</feature>
<accession>A0AAD5GIF8</accession>
<feature type="compositionally biased region" description="Polar residues" evidence="6">
    <location>
        <begin position="284"/>
        <end position="300"/>
    </location>
</feature>
<feature type="coiled-coil region" evidence="5">
    <location>
        <begin position="455"/>
        <end position="482"/>
    </location>
</feature>
<feature type="compositionally biased region" description="Polar residues" evidence="6">
    <location>
        <begin position="337"/>
        <end position="354"/>
    </location>
</feature>
<dbReference type="GO" id="GO:0005737">
    <property type="term" value="C:cytoplasm"/>
    <property type="evidence" value="ECO:0007669"/>
    <property type="project" value="TreeGrafter"/>
</dbReference>
<dbReference type="SUPFAM" id="SSF46565">
    <property type="entry name" value="Chaperone J-domain"/>
    <property type="match status" value="1"/>
</dbReference>
<dbReference type="GO" id="GO:1990904">
    <property type="term" value="C:ribonucleoprotein complex"/>
    <property type="evidence" value="ECO:0007669"/>
    <property type="project" value="UniProtKB-KW"/>
</dbReference>
<dbReference type="NCBIfam" id="TIGR00105">
    <property type="entry name" value="L31"/>
    <property type="match status" value="1"/>
</dbReference>
<feature type="compositionally biased region" description="Polar residues" evidence="6">
    <location>
        <begin position="842"/>
        <end position="851"/>
    </location>
</feature>
<feature type="region of interest" description="Disordered" evidence="6">
    <location>
        <begin position="768"/>
        <end position="963"/>
    </location>
</feature>
<keyword evidence="2" id="KW-0687">Ribonucleoprotein</keyword>
<protein>
    <recommendedName>
        <fullName evidence="3">Large ribosomal subunit protein bL31c</fullName>
    </recommendedName>
    <alternativeName>
        <fullName evidence="4">50S ribosomal protein L31, chloroplastic</fullName>
    </alternativeName>
</protein>
<comment type="caution">
    <text evidence="7">The sequence shown here is derived from an EMBL/GenBank/DDBJ whole genome shotgun (WGS) entry which is preliminary data.</text>
</comment>
<keyword evidence="8" id="KW-1185">Reference proteome</keyword>
<feature type="compositionally biased region" description="Polar residues" evidence="6">
    <location>
        <begin position="260"/>
        <end position="276"/>
    </location>
</feature>
<dbReference type="GO" id="GO:0072583">
    <property type="term" value="P:clathrin-dependent endocytosis"/>
    <property type="evidence" value="ECO:0007669"/>
    <property type="project" value="TreeGrafter"/>
</dbReference>
<evidence type="ECO:0000256" key="5">
    <source>
        <dbReference type="SAM" id="Coils"/>
    </source>
</evidence>
<dbReference type="SUPFAM" id="SSF143800">
    <property type="entry name" value="L28p-like"/>
    <property type="match status" value="1"/>
</dbReference>
<feature type="compositionally biased region" description="Basic and acidic residues" evidence="6">
    <location>
        <begin position="852"/>
        <end position="878"/>
    </location>
</feature>
<dbReference type="InterPro" id="IPR034704">
    <property type="entry name" value="Ribosomal_bL28/bL31-like_sf"/>
</dbReference>
<feature type="region of interest" description="Disordered" evidence="6">
    <location>
        <begin position="1026"/>
        <end position="1089"/>
    </location>
</feature>
<evidence type="ECO:0000256" key="6">
    <source>
        <dbReference type="SAM" id="MobiDB-lite"/>
    </source>
</evidence>
<dbReference type="EMBL" id="JAMZMK010007627">
    <property type="protein sequence ID" value="KAI7743935.1"/>
    <property type="molecule type" value="Genomic_DNA"/>
</dbReference>
<dbReference type="GO" id="GO:0031982">
    <property type="term" value="C:vesicle"/>
    <property type="evidence" value="ECO:0007669"/>
    <property type="project" value="TreeGrafter"/>
</dbReference>
<feature type="region of interest" description="Disordered" evidence="6">
    <location>
        <begin position="174"/>
        <end position="300"/>
    </location>
</feature>
<dbReference type="InterPro" id="IPR002150">
    <property type="entry name" value="Ribosomal_bL31"/>
</dbReference>